<feature type="domain" description="Sec23/Sec24 beta-sandwich" evidence="9">
    <location>
        <begin position="861"/>
        <end position="943"/>
    </location>
</feature>
<dbReference type="SUPFAM" id="SSF82754">
    <property type="entry name" value="C-terminal, gelsolin-like domain of Sec23/24"/>
    <property type="match status" value="1"/>
</dbReference>
<sequence length="1218" mass="130818">MSAPPPQYGQQQQGPPGYPAQRPRPPLQHQQSAPNFSAARPFNSQTPPPGPAGAFRPQRSIPAGGPGGPQGYGAPGMGPAPMQISQSAGQLNGVPANAPAPFKQASSQDSFRPLGAAAGQPLGQSAPRPQLQSQDSFRQGQPQMGPAPGQQFAQQPRPGLQQQTSFTQPGQPMAPRPSTPLSNFAARPAPNGMPAPLLSSQSQPILGTLGNPRGGSFSGPSGQPVGGQFPPQPVAGQQTPAMGPAATGPAALANDMANMHVGAAPAARRAGGRRMYAKSPETSTSDLYGAAQAQQGGQPYGQPGPGAQTYGQQQASGMGQQGMPHGPGQPAPGFGGVPANTPFPIPGPGAIQGFQQQPAFHPGMQVNQPGMQPGFPQGGPAGVQPGFVPPQPGYQPGMQPGYQAGGAPHGAPAGFSQPQPGFQPGMGAGGAGPAAPGPARSRIDPNQVPSPITAQEADQVLYEESAFSTMSKSVPPLASTKFRAIDDVNCNPRFIRLTTYNIPCTEELTNTTSIPLGMIVQPLAELAPDEEPIELVDCGEKGPVRCNRCKAYVNPNFMWTDGGRKFVCNLCSMENETPPEYFMNLDMSGRRMDLMRRPELRRGTVDFAAPKDYQQREPKPASFVIAIDVTWSSIQSGLLKQVVDGIRELLYSGGKTIAPGTKIGIMTFDKSVHFYNLSAGLDQPQMMVVCDVMDMFVPLNAGFLVDPIESRAVIENLLDTLPTIFQENRTHEPALGAAVQAGHAALKGTGGKLSVFQTMLPTFGPGQLKNREDAKLFGTEKERTLYEPQEYFWPKLGQDCAADGISVDMFLFPTSYMDIATVGSVSALSGGELFVYPNFEVGRDGLRVARDLQNSLTRTFGFDALLRVRVSNGLKVSDHFGNFYMKNVTDVEMGGIDASKAIGVAIKHDGKLDEKRESSFQAALLYTTATGERRIRVHNISVSNTSLLGNVFRYADMDTTICYLCKAAVAQTVNSTLKAVRERLAEKCVKVLAAYRKHAASSSSPGQLILPESYKLFALYTLCVLKLKAFRGGPDQPTDIRVSSMRMLKALGVPESVPFLYPRMMQLHDLVPPYGEIDERGFVKLPPSIRVSKERLNPAGAYVLENGQQMIIWLGRGIPGTFLRDVFGVDTLEQIDSKMKSLPVLETPASLRTRNILARLQSERQRYLYLQVVRHQMDQFGDIEFHNLLIEDQNLENLGYVDYLINVHRQIQMELSSS</sequence>
<evidence type="ECO:0000256" key="2">
    <source>
        <dbReference type="ARBA" id="ARBA00022448"/>
    </source>
</evidence>
<dbReference type="PANTHER" id="PTHR13803">
    <property type="entry name" value="SEC24-RELATED PROTEIN"/>
    <property type="match status" value="1"/>
</dbReference>
<comment type="caution">
    <text evidence="10">The sequence shown here is derived from an EMBL/GenBank/DDBJ whole genome shotgun (WGS) entry which is preliminary data.</text>
</comment>
<dbReference type="EMBL" id="JADGJQ010000001">
    <property type="protein sequence ID" value="KAJ3185503.1"/>
    <property type="molecule type" value="Genomic_DNA"/>
</dbReference>
<dbReference type="InterPro" id="IPR006896">
    <property type="entry name" value="Sec23/24_trunk_dom"/>
</dbReference>
<keyword evidence="3" id="KW-0653">Protein transport</keyword>
<feature type="compositionally biased region" description="Low complexity" evidence="4">
    <location>
        <begin position="218"/>
        <end position="249"/>
    </location>
</feature>
<dbReference type="Gene3D" id="2.30.30.380">
    <property type="entry name" value="Zn-finger domain of Sec23/24"/>
    <property type="match status" value="1"/>
</dbReference>
<feature type="domain" description="Zinc finger Sec23/Sec24-type" evidence="6">
    <location>
        <begin position="543"/>
        <end position="581"/>
    </location>
</feature>
<evidence type="ECO:0000256" key="1">
    <source>
        <dbReference type="ARBA" id="ARBA00008334"/>
    </source>
</evidence>
<dbReference type="Gene3D" id="1.20.120.730">
    <property type="entry name" value="Sec23/Sec24 helical domain"/>
    <property type="match status" value="1"/>
</dbReference>
<protein>
    <submittedName>
        <fullName evidence="10">COPII coat Sec23p-Sfb3p heterodimer component</fullName>
    </submittedName>
</protein>
<evidence type="ECO:0000259" key="9">
    <source>
        <dbReference type="Pfam" id="PF08033"/>
    </source>
</evidence>
<feature type="domain" description="Sec23/Sec24 helical" evidence="8">
    <location>
        <begin position="956"/>
        <end position="1057"/>
    </location>
</feature>
<evidence type="ECO:0000256" key="3">
    <source>
        <dbReference type="ARBA" id="ARBA00022927"/>
    </source>
</evidence>
<evidence type="ECO:0000313" key="11">
    <source>
        <dbReference type="Proteomes" id="UP001212152"/>
    </source>
</evidence>
<evidence type="ECO:0000313" key="10">
    <source>
        <dbReference type="EMBL" id="KAJ3185503.1"/>
    </source>
</evidence>
<dbReference type="GO" id="GO:0000149">
    <property type="term" value="F:SNARE binding"/>
    <property type="evidence" value="ECO:0007669"/>
    <property type="project" value="TreeGrafter"/>
</dbReference>
<keyword evidence="2" id="KW-0813">Transport</keyword>
<feature type="compositionally biased region" description="Low complexity" evidence="4">
    <location>
        <begin position="288"/>
        <end position="332"/>
    </location>
</feature>
<reference evidence="10" key="1">
    <citation type="submission" date="2020-05" db="EMBL/GenBank/DDBJ databases">
        <title>Phylogenomic resolution of chytrid fungi.</title>
        <authorList>
            <person name="Stajich J.E."/>
            <person name="Amses K."/>
            <person name="Simmons R."/>
            <person name="Seto K."/>
            <person name="Myers J."/>
            <person name="Bonds A."/>
            <person name="Quandt C.A."/>
            <person name="Barry K."/>
            <person name="Liu P."/>
            <person name="Grigoriev I."/>
            <person name="Longcore J.E."/>
            <person name="James T.Y."/>
        </authorList>
    </citation>
    <scope>NUCLEOTIDE SEQUENCE</scope>
    <source>
        <strain evidence="10">JEL0379</strain>
    </source>
</reference>
<dbReference type="GO" id="GO:0006886">
    <property type="term" value="P:intracellular protein transport"/>
    <property type="evidence" value="ECO:0007669"/>
    <property type="project" value="InterPro"/>
</dbReference>
<dbReference type="Proteomes" id="UP001212152">
    <property type="component" value="Unassembled WGS sequence"/>
</dbReference>
<dbReference type="GO" id="GO:0090110">
    <property type="term" value="P:COPII-coated vesicle cargo loading"/>
    <property type="evidence" value="ECO:0007669"/>
    <property type="project" value="TreeGrafter"/>
</dbReference>
<comment type="similarity">
    <text evidence="1">Belongs to the SEC23/SEC24 family. SEC24 subfamily.</text>
</comment>
<dbReference type="SUPFAM" id="SSF81995">
    <property type="entry name" value="beta-sandwich domain of Sec23/24"/>
    <property type="match status" value="1"/>
</dbReference>
<dbReference type="SUPFAM" id="SSF53300">
    <property type="entry name" value="vWA-like"/>
    <property type="match status" value="1"/>
</dbReference>
<dbReference type="AlphaFoldDB" id="A0AAD5XRH5"/>
<dbReference type="InterPro" id="IPR012990">
    <property type="entry name" value="Beta-sandwich_Sec23_24"/>
</dbReference>
<dbReference type="InterPro" id="IPR006900">
    <property type="entry name" value="Sec23/24_helical_dom"/>
</dbReference>
<accession>A0AAD5XRH5</accession>
<dbReference type="Pfam" id="PF00626">
    <property type="entry name" value="Gelsolin"/>
    <property type="match status" value="1"/>
</dbReference>
<feature type="compositionally biased region" description="Gly residues" evidence="4">
    <location>
        <begin position="64"/>
        <end position="76"/>
    </location>
</feature>
<dbReference type="GO" id="GO:0008270">
    <property type="term" value="F:zinc ion binding"/>
    <property type="evidence" value="ECO:0007669"/>
    <property type="project" value="InterPro"/>
</dbReference>
<dbReference type="GO" id="GO:0070971">
    <property type="term" value="C:endoplasmic reticulum exit site"/>
    <property type="evidence" value="ECO:0007669"/>
    <property type="project" value="TreeGrafter"/>
</dbReference>
<dbReference type="Pfam" id="PF04811">
    <property type="entry name" value="Sec23_trunk"/>
    <property type="match status" value="1"/>
</dbReference>
<feature type="region of interest" description="Disordered" evidence="4">
    <location>
        <begin position="265"/>
        <end position="450"/>
    </location>
</feature>
<feature type="domain" description="Gelsolin-like" evidence="5">
    <location>
        <begin position="1083"/>
        <end position="1154"/>
    </location>
</feature>
<dbReference type="InterPro" id="IPR036180">
    <property type="entry name" value="Gelsolin-like_dom_sf"/>
</dbReference>
<gene>
    <name evidence="10" type="primary">SFB3</name>
    <name evidence="10" type="ORF">HDU87_000126</name>
</gene>
<evidence type="ECO:0000259" key="5">
    <source>
        <dbReference type="Pfam" id="PF00626"/>
    </source>
</evidence>
<dbReference type="GO" id="GO:0030127">
    <property type="term" value="C:COPII vesicle coat"/>
    <property type="evidence" value="ECO:0007669"/>
    <property type="project" value="InterPro"/>
</dbReference>
<dbReference type="PANTHER" id="PTHR13803:SF4">
    <property type="entry name" value="SECRETORY 24CD, ISOFORM C"/>
    <property type="match status" value="1"/>
</dbReference>
<proteinExistence type="inferred from homology"/>
<dbReference type="Pfam" id="PF04815">
    <property type="entry name" value="Sec23_helical"/>
    <property type="match status" value="1"/>
</dbReference>
<dbReference type="InterPro" id="IPR036465">
    <property type="entry name" value="vWFA_dom_sf"/>
</dbReference>
<dbReference type="InterPro" id="IPR006895">
    <property type="entry name" value="Znf_Sec23_Sec24"/>
</dbReference>
<dbReference type="InterPro" id="IPR029006">
    <property type="entry name" value="ADF-H/Gelsolin-like_dom_sf"/>
</dbReference>
<dbReference type="InterPro" id="IPR007123">
    <property type="entry name" value="Gelsolin-like_dom"/>
</dbReference>
<feature type="compositionally biased region" description="Pro residues" evidence="4">
    <location>
        <begin position="16"/>
        <end position="26"/>
    </location>
</feature>
<name>A0AAD5XRH5_9FUNG</name>
<feature type="compositionally biased region" description="Low complexity" evidence="4">
    <location>
        <begin position="138"/>
        <end position="159"/>
    </location>
</feature>
<dbReference type="Gene3D" id="2.60.40.1670">
    <property type="entry name" value="beta-sandwich domain of Sec23/24"/>
    <property type="match status" value="1"/>
</dbReference>
<feature type="domain" description="Sec23/Sec24 trunk" evidence="7">
    <location>
        <begin position="618"/>
        <end position="855"/>
    </location>
</feature>
<dbReference type="InterPro" id="IPR036175">
    <property type="entry name" value="Sec23/24_helical_dom_sf"/>
</dbReference>
<evidence type="ECO:0000259" key="7">
    <source>
        <dbReference type="Pfam" id="PF04811"/>
    </source>
</evidence>
<organism evidence="10 11">
    <name type="scientific">Geranomyces variabilis</name>
    <dbReference type="NCBI Taxonomy" id="109894"/>
    <lineage>
        <taxon>Eukaryota</taxon>
        <taxon>Fungi</taxon>
        <taxon>Fungi incertae sedis</taxon>
        <taxon>Chytridiomycota</taxon>
        <taxon>Chytridiomycota incertae sedis</taxon>
        <taxon>Chytridiomycetes</taxon>
        <taxon>Spizellomycetales</taxon>
        <taxon>Powellomycetaceae</taxon>
        <taxon>Geranomyces</taxon>
    </lineage>
</organism>
<evidence type="ECO:0000259" key="6">
    <source>
        <dbReference type="Pfam" id="PF04810"/>
    </source>
</evidence>
<dbReference type="Pfam" id="PF04810">
    <property type="entry name" value="zf-Sec23_Sec24"/>
    <property type="match status" value="1"/>
</dbReference>
<dbReference type="SUPFAM" id="SSF82919">
    <property type="entry name" value="Zn-finger domain of Sec23/24"/>
    <property type="match status" value="1"/>
</dbReference>
<dbReference type="SUPFAM" id="SSF81811">
    <property type="entry name" value="Helical domain of Sec23/24"/>
    <property type="match status" value="1"/>
</dbReference>
<evidence type="ECO:0000259" key="8">
    <source>
        <dbReference type="Pfam" id="PF04815"/>
    </source>
</evidence>
<feature type="region of interest" description="Disordered" evidence="4">
    <location>
        <begin position="1"/>
        <end position="249"/>
    </location>
</feature>
<keyword evidence="11" id="KW-1185">Reference proteome</keyword>
<dbReference type="InterPro" id="IPR036174">
    <property type="entry name" value="Znf_Sec23_Sec24_sf"/>
</dbReference>
<dbReference type="InterPro" id="IPR050550">
    <property type="entry name" value="SEC23_SEC24_subfamily"/>
</dbReference>
<evidence type="ECO:0000256" key="4">
    <source>
        <dbReference type="SAM" id="MobiDB-lite"/>
    </source>
</evidence>
<feature type="compositionally biased region" description="Low complexity" evidence="4">
    <location>
        <begin position="409"/>
        <end position="423"/>
    </location>
</feature>
<feature type="compositionally biased region" description="Polar residues" evidence="4">
    <location>
        <begin position="160"/>
        <end position="170"/>
    </location>
</feature>
<dbReference type="Gene3D" id="3.40.20.10">
    <property type="entry name" value="Severin"/>
    <property type="match status" value="1"/>
</dbReference>
<dbReference type="Pfam" id="PF08033">
    <property type="entry name" value="Sec23_BS"/>
    <property type="match status" value="1"/>
</dbReference>
<dbReference type="Gene3D" id="3.40.50.410">
    <property type="entry name" value="von Willebrand factor, type A domain"/>
    <property type="match status" value="1"/>
</dbReference>